<evidence type="ECO:0008006" key="5">
    <source>
        <dbReference type="Google" id="ProtNLM"/>
    </source>
</evidence>
<feature type="region of interest" description="Disordered" evidence="1">
    <location>
        <begin position="196"/>
        <end position="240"/>
    </location>
</feature>
<comment type="caution">
    <text evidence="3">The sequence shown here is derived from an EMBL/GenBank/DDBJ whole genome shotgun (WGS) entry which is preliminary data.</text>
</comment>
<protein>
    <recommendedName>
        <fullName evidence="5">DUF4439 domain-containing protein</fullName>
    </recommendedName>
</protein>
<feature type="signal peptide" evidence="2">
    <location>
        <begin position="1"/>
        <end position="23"/>
    </location>
</feature>
<evidence type="ECO:0000256" key="1">
    <source>
        <dbReference type="SAM" id="MobiDB-lite"/>
    </source>
</evidence>
<keyword evidence="4" id="KW-1185">Reference proteome</keyword>
<dbReference type="Proteomes" id="UP000756387">
    <property type="component" value="Unassembled WGS sequence"/>
</dbReference>
<evidence type="ECO:0000313" key="4">
    <source>
        <dbReference type="Proteomes" id="UP000756387"/>
    </source>
</evidence>
<evidence type="ECO:0000256" key="2">
    <source>
        <dbReference type="SAM" id="SignalP"/>
    </source>
</evidence>
<proteinExistence type="predicted"/>
<dbReference type="PROSITE" id="PS51257">
    <property type="entry name" value="PROKAR_LIPOPROTEIN"/>
    <property type="match status" value="1"/>
</dbReference>
<evidence type="ECO:0000313" key="3">
    <source>
        <dbReference type="EMBL" id="MBE7323969.1"/>
    </source>
</evidence>
<organism evidence="3 4">
    <name type="scientific">Nocardioides malaquae</name>
    <dbReference type="NCBI Taxonomy" id="2773426"/>
    <lineage>
        <taxon>Bacteria</taxon>
        <taxon>Bacillati</taxon>
        <taxon>Actinomycetota</taxon>
        <taxon>Actinomycetes</taxon>
        <taxon>Propionibacteriales</taxon>
        <taxon>Nocardioidaceae</taxon>
        <taxon>Nocardioides</taxon>
    </lineage>
</organism>
<dbReference type="EMBL" id="JADCSA010000003">
    <property type="protein sequence ID" value="MBE7323969.1"/>
    <property type="molecule type" value="Genomic_DNA"/>
</dbReference>
<keyword evidence="2" id="KW-0732">Signal</keyword>
<name>A0ABR9RQW5_9ACTN</name>
<dbReference type="RefSeq" id="WP_193637272.1">
    <property type="nucleotide sequence ID" value="NZ_JADCSA010000003.1"/>
</dbReference>
<gene>
    <name evidence="3" type="ORF">IEQ44_04810</name>
</gene>
<feature type="chain" id="PRO_5047406524" description="DUF4439 domain-containing protein" evidence="2">
    <location>
        <begin position="24"/>
        <end position="240"/>
    </location>
</feature>
<accession>A0ABR9RQW5</accession>
<reference evidence="3 4" key="1">
    <citation type="submission" date="2020-10" db="EMBL/GenBank/DDBJ databases">
        <title>Nocardioides sp. isolated from sludge.</title>
        <authorList>
            <person name="Zhang X."/>
        </authorList>
    </citation>
    <scope>NUCLEOTIDE SEQUENCE [LARGE SCALE GENOMIC DNA]</scope>
    <source>
        <strain evidence="3 4">Y6</strain>
    </source>
</reference>
<sequence>MPRARVRRSLVPALAVSALLALAGCGGGVTDAATSPGTAARIGDVELSRATVDRTAEAICADLEPQFIEAAAPVEMLQIRQYALSLLTARAQAEQVAEAYDVDPGPEVTQDLNQRRQGADEVPEELTDEFVTAMNTEVYVTSVLRRVGEASLRSEGVRRPGQDAAMQRGSELFGQWATEADVSFDPRYGVDVEEGQLVPNRGGTSFPVSEQAEKAWTSLSDPQNADPDYASSLPESQRCG</sequence>